<evidence type="ECO:0000313" key="3">
    <source>
        <dbReference type="EMBL" id="RDX61039.1"/>
    </source>
</evidence>
<dbReference type="GO" id="GO:0032259">
    <property type="term" value="P:methylation"/>
    <property type="evidence" value="ECO:0007669"/>
    <property type="project" value="UniProtKB-KW"/>
</dbReference>
<evidence type="ECO:0000259" key="2">
    <source>
        <dbReference type="PROSITE" id="PS50974"/>
    </source>
</evidence>
<dbReference type="GO" id="GO:0008705">
    <property type="term" value="F:methionine synthase activity"/>
    <property type="evidence" value="ECO:0007669"/>
    <property type="project" value="InterPro"/>
</dbReference>
<gene>
    <name evidence="3" type="ORF">CR513_60768</name>
</gene>
<dbReference type="AlphaFoldDB" id="A0A371E4T3"/>
<evidence type="ECO:0000313" key="4">
    <source>
        <dbReference type="Proteomes" id="UP000257109"/>
    </source>
</evidence>
<organism evidence="3 4">
    <name type="scientific">Mucuna pruriens</name>
    <name type="common">Velvet bean</name>
    <name type="synonym">Dolichos pruriens</name>
    <dbReference type="NCBI Taxonomy" id="157652"/>
    <lineage>
        <taxon>Eukaryota</taxon>
        <taxon>Viridiplantae</taxon>
        <taxon>Streptophyta</taxon>
        <taxon>Embryophyta</taxon>
        <taxon>Tracheophyta</taxon>
        <taxon>Spermatophyta</taxon>
        <taxon>Magnoliopsida</taxon>
        <taxon>eudicotyledons</taxon>
        <taxon>Gunneridae</taxon>
        <taxon>Pentapetalae</taxon>
        <taxon>rosids</taxon>
        <taxon>fabids</taxon>
        <taxon>Fabales</taxon>
        <taxon>Fabaceae</taxon>
        <taxon>Papilionoideae</taxon>
        <taxon>50 kb inversion clade</taxon>
        <taxon>NPAAA clade</taxon>
        <taxon>indigoferoid/millettioid clade</taxon>
        <taxon>Phaseoleae</taxon>
        <taxon>Mucuna</taxon>
    </lineage>
</organism>
<sequence length="85" mass="9842">MAHDQLLTHATNVNIYRTKYQGWTKITLNYDTELNHHARLTRGSFDFIGLIKLLHFVLCPDAAESREAMPSYLTDFLAILTNFDQ</sequence>
<name>A0A371E4T3_MUCPR</name>
<dbReference type="Proteomes" id="UP000257109">
    <property type="component" value="Unassembled WGS sequence"/>
</dbReference>
<feature type="domain" description="AdoMet activation" evidence="2">
    <location>
        <begin position="1"/>
        <end position="33"/>
    </location>
</feature>
<reference evidence="3" key="1">
    <citation type="submission" date="2018-05" db="EMBL/GenBank/DDBJ databases">
        <title>Draft genome of Mucuna pruriens seed.</title>
        <authorList>
            <person name="Nnadi N.E."/>
            <person name="Vos R."/>
            <person name="Hasami M.H."/>
            <person name="Devisetty U.K."/>
            <person name="Aguiy J.C."/>
        </authorList>
    </citation>
    <scope>NUCLEOTIDE SEQUENCE [LARGE SCALE GENOMIC DNA]</scope>
    <source>
        <strain evidence="3">JCA_2017</strain>
    </source>
</reference>
<dbReference type="PROSITE" id="PS50974">
    <property type="entry name" value="ADOMET_ACTIVATION"/>
    <property type="match status" value="1"/>
</dbReference>
<keyword evidence="4" id="KW-1185">Reference proteome</keyword>
<keyword evidence="1" id="KW-0489">Methyltransferase</keyword>
<keyword evidence="1" id="KW-0808">Transferase</keyword>
<accession>A0A371E4T3</accession>
<proteinExistence type="predicted"/>
<comment type="caution">
    <text evidence="3">The sequence shown here is derived from an EMBL/GenBank/DDBJ whole genome shotgun (WGS) entry which is preliminary data.</text>
</comment>
<protein>
    <recommendedName>
        <fullName evidence="2">AdoMet activation domain-containing protein</fullName>
    </recommendedName>
</protein>
<feature type="non-terminal residue" evidence="3">
    <location>
        <position position="1"/>
    </location>
</feature>
<dbReference type="InterPro" id="IPR004223">
    <property type="entry name" value="VitB12-dep_Met_synth_activ_dom"/>
</dbReference>
<dbReference type="EMBL" id="QJKJ01016393">
    <property type="protein sequence ID" value="RDX61039.1"/>
    <property type="molecule type" value="Genomic_DNA"/>
</dbReference>
<evidence type="ECO:0000256" key="1">
    <source>
        <dbReference type="PROSITE-ProRule" id="PRU00346"/>
    </source>
</evidence>